<dbReference type="GO" id="GO:0005524">
    <property type="term" value="F:ATP binding"/>
    <property type="evidence" value="ECO:0007669"/>
    <property type="project" value="InterPro"/>
</dbReference>
<dbReference type="Proteomes" id="UP000315522">
    <property type="component" value="Unassembled WGS sequence"/>
</dbReference>
<protein>
    <submittedName>
        <fullName evidence="2">MAP/microtubule affinity-regulating kinase</fullName>
    </submittedName>
</protein>
<feature type="domain" description="Protein kinase" evidence="1">
    <location>
        <begin position="15"/>
        <end position="271"/>
    </location>
</feature>
<proteinExistence type="predicted"/>
<dbReference type="AlphaFoldDB" id="A0A559LZD5"/>
<keyword evidence="2" id="KW-0418">Kinase</keyword>
<accession>A0A559LZD5</accession>
<reference evidence="2 3" key="1">
    <citation type="submission" date="2018-05" db="EMBL/GenBank/DDBJ databases">
        <title>Genome sequencing and assembly of the regulated plant pathogen Lachnellula willkommii and related sister species for the development of diagnostic species identification markers.</title>
        <authorList>
            <person name="Giroux E."/>
            <person name="Bilodeau G."/>
        </authorList>
    </citation>
    <scope>NUCLEOTIDE SEQUENCE [LARGE SCALE GENOMIC DNA]</scope>
    <source>
        <strain evidence="2 3">CBS 172.35</strain>
    </source>
</reference>
<gene>
    <name evidence="2" type="primary">MARK3</name>
    <name evidence="2" type="ORF">LAWI1_G008436</name>
</gene>
<dbReference type="CDD" id="cd00180">
    <property type="entry name" value="PKc"/>
    <property type="match status" value="1"/>
</dbReference>
<evidence type="ECO:0000259" key="1">
    <source>
        <dbReference type="PROSITE" id="PS50011"/>
    </source>
</evidence>
<dbReference type="InterPro" id="IPR000719">
    <property type="entry name" value="Prot_kinase_dom"/>
</dbReference>
<dbReference type="GO" id="GO:0044773">
    <property type="term" value="P:mitotic DNA damage checkpoint signaling"/>
    <property type="evidence" value="ECO:0007669"/>
    <property type="project" value="TreeGrafter"/>
</dbReference>
<dbReference type="PANTHER" id="PTHR44167">
    <property type="entry name" value="OVARIAN-SPECIFIC SERINE/THREONINE-PROTEIN KINASE LOK-RELATED"/>
    <property type="match status" value="1"/>
</dbReference>
<comment type="caution">
    <text evidence="2">The sequence shown here is derived from an EMBL/GenBank/DDBJ whole genome shotgun (WGS) entry which is preliminary data.</text>
</comment>
<dbReference type="InterPro" id="IPR011009">
    <property type="entry name" value="Kinase-like_dom_sf"/>
</dbReference>
<evidence type="ECO:0000313" key="2">
    <source>
        <dbReference type="EMBL" id="TVY86076.1"/>
    </source>
</evidence>
<dbReference type="GO" id="GO:0005634">
    <property type="term" value="C:nucleus"/>
    <property type="evidence" value="ECO:0007669"/>
    <property type="project" value="TreeGrafter"/>
</dbReference>
<organism evidence="2 3">
    <name type="scientific">Lachnellula willkommii</name>
    <dbReference type="NCBI Taxonomy" id="215461"/>
    <lineage>
        <taxon>Eukaryota</taxon>
        <taxon>Fungi</taxon>
        <taxon>Dikarya</taxon>
        <taxon>Ascomycota</taxon>
        <taxon>Pezizomycotina</taxon>
        <taxon>Leotiomycetes</taxon>
        <taxon>Helotiales</taxon>
        <taxon>Lachnaceae</taxon>
        <taxon>Lachnellula</taxon>
    </lineage>
</organism>
<sequence length="271" mass="30483">MSDIETIEYFQYCPIGVQRVIASGTSSWIGVVDKSTVLKYALQPGGDTTRLEIECKILTIIGEHPHIIKLKSSSSVGLYLEWAVNGTLYNYLAELSHPTINIQQKLLWCRELASAVAYVHSKRVIHCDIQPSNILLDADLHLKLADFQGNYLSEDGHVILEGGSAEPCRFFCPRADPFEANVKTDIFAVGCTIYFIMTGHCVFPDIVDGEMGWADKVRDRFERGQFPEDFHSHEWKEWMQFALDVLPPSGIVQGLADCQTTEGHTGEKEWD</sequence>
<dbReference type="SUPFAM" id="SSF56112">
    <property type="entry name" value="Protein kinase-like (PK-like)"/>
    <property type="match status" value="1"/>
</dbReference>
<dbReference type="PANTHER" id="PTHR44167:SF24">
    <property type="entry name" value="SERINE_THREONINE-PROTEIN KINASE CHK2"/>
    <property type="match status" value="1"/>
</dbReference>
<dbReference type="EMBL" id="QGML01004299">
    <property type="protein sequence ID" value="TVY86076.1"/>
    <property type="molecule type" value="Genomic_DNA"/>
</dbReference>
<keyword evidence="3" id="KW-1185">Reference proteome</keyword>
<dbReference type="Gene3D" id="1.10.510.10">
    <property type="entry name" value="Transferase(Phosphotransferase) domain 1"/>
    <property type="match status" value="1"/>
</dbReference>
<name>A0A559LZD5_9HELO</name>
<dbReference type="GO" id="GO:0004674">
    <property type="term" value="F:protein serine/threonine kinase activity"/>
    <property type="evidence" value="ECO:0007669"/>
    <property type="project" value="TreeGrafter"/>
</dbReference>
<dbReference type="Pfam" id="PF00069">
    <property type="entry name" value="Pkinase"/>
    <property type="match status" value="1"/>
</dbReference>
<dbReference type="PROSITE" id="PS50011">
    <property type="entry name" value="PROTEIN_KINASE_DOM"/>
    <property type="match status" value="1"/>
</dbReference>
<evidence type="ECO:0000313" key="3">
    <source>
        <dbReference type="Proteomes" id="UP000315522"/>
    </source>
</evidence>
<keyword evidence="2" id="KW-0808">Transferase</keyword>